<dbReference type="Proteomes" id="UP001273136">
    <property type="component" value="Unassembled WGS sequence"/>
</dbReference>
<dbReference type="InterPro" id="IPR002068">
    <property type="entry name" value="A-crystallin/Hsp20_dom"/>
</dbReference>
<comment type="similarity">
    <text evidence="1 2">Belongs to the small heat shock protein (HSP20) family.</text>
</comment>
<sequence length="162" mass="17886">MQLKPYLFSFSSLGGEIDSLFAEMEARATALMNQSGAANLPAAVKSGNLCVFGNDFHVDLCENENEIIIVTDLPGIEKEDITVRLLNPETLLIKTEQRAEIEETDDAGTYHLRERKMGSMQRTIHLPSEVIADCAKASFKNGVMEITLQKKPTEEGVAIDIE</sequence>
<protein>
    <recommendedName>
        <fullName evidence="3">SHSP domain-containing protein</fullName>
    </recommendedName>
</protein>
<evidence type="ECO:0000313" key="4">
    <source>
        <dbReference type="EMBL" id="MDV0442209.1"/>
    </source>
</evidence>
<reference evidence="4" key="1">
    <citation type="submission" date="2023-06" db="EMBL/GenBank/DDBJ databases">
        <title>Genome sequence of Methancorpusculaceae sp. Ag1.</title>
        <authorList>
            <person name="Protasov E."/>
            <person name="Platt K."/>
            <person name="Poehlein A."/>
            <person name="Daniel R."/>
            <person name="Brune A."/>
        </authorList>
    </citation>
    <scope>NUCLEOTIDE SEQUENCE</scope>
    <source>
        <strain evidence="4">Ag1</strain>
    </source>
</reference>
<dbReference type="EMBL" id="JAWDKA010000007">
    <property type="protein sequence ID" value="MDV0442209.1"/>
    <property type="molecule type" value="Genomic_DNA"/>
</dbReference>
<proteinExistence type="inferred from homology"/>
<evidence type="ECO:0000313" key="5">
    <source>
        <dbReference type="Proteomes" id="UP001273136"/>
    </source>
</evidence>
<dbReference type="Pfam" id="PF00011">
    <property type="entry name" value="HSP20"/>
    <property type="match status" value="1"/>
</dbReference>
<dbReference type="PROSITE" id="PS01031">
    <property type="entry name" value="SHSP"/>
    <property type="match status" value="1"/>
</dbReference>
<comment type="caution">
    <text evidence="4">The sequence shown here is derived from an EMBL/GenBank/DDBJ whole genome shotgun (WGS) entry which is preliminary data.</text>
</comment>
<dbReference type="InterPro" id="IPR031107">
    <property type="entry name" value="Small_HSP"/>
</dbReference>
<dbReference type="CDD" id="cd06464">
    <property type="entry name" value="ACD_sHsps-like"/>
    <property type="match status" value="1"/>
</dbReference>
<feature type="domain" description="SHSP" evidence="3">
    <location>
        <begin position="49"/>
        <end position="162"/>
    </location>
</feature>
<dbReference type="PANTHER" id="PTHR11527">
    <property type="entry name" value="HEAT-SHOCK PROTEIN 20 FAMILY MEMBER"/>
    <property type="match status" value="1"/>
</dbReference>
<gene>
    <name evidence="4" type="ORF">McpAg1_14390</name>
</gene>
<dbReference type="RefSeq" id="WP_338094615.1">
    <property type="nucleotide sequence ID" value="NZ_JAWDKA010000007.1"/>
</dbReference>
<dbReference type="InterPro" id="IPR008978">
    <property type="entry name" value="HSP20-like_chaperone"/>
</dbReference>
<dbReference type="AlphaFoldDB" id="A0AAE4MDD4"/>
<dbReference type="SUPFAM" id="SSF49764">
    <property type="entry name" value="HSP20-like chaperones"/>
    <property type="match status" value="1"/>
</dbReference>
<organism evidence="4 5">
    <name type="scientific">Methanorbis furvi</name>
    <dbReference type="NCBI Taxonomy" id="3028299"/>
    <lineage>
        <taxon>Archaea</taxon>
        <taxon>Methanobacteriati</taxon>
        <taxon>Methanobacteriota</taxon>
        <taxon>Stenosarchaea group</taxon>
        <taxon>Methanomicrobia</taxon>
        <taxon>Methanomicrobiales</taxon>
        <taxon>Methanocorpusculaceae</taxon>
        <taxon>Methanorbis</taxon>
    </lineage>
</organism>
<evidence type="ECO:0000256" key="2">
    <source>
        <dbReference type="RuleBase" id="RU003616"/>
    </source>
</evidence>
<evidence type="ECO:0000259" key="3">
    <source>
        <dbReference type="PROSITE" id="PS01031"/>
    </source>
</evidence>
<dbReference type="Gene3D" id="2.60.40.790">
    <property type="match status" value="1"/>
</dbReference>
<name>A0AAE4MDD4_9EURY</name>
<accession>A0AAE4MDD4</accession>
<evidence type="ECO:0000256" key="1">
    <source>
        <dbReference type="PROSITE-ProRule" id="PRU00285"/>
    </source>
</evidence>
<keyword evidence="5" id="KW-1185">Reference proteome</keyword>